<gene>
    <name evidence="1" type="ORF">CFBP5477_009310</name>
</gene>
<accession>A0AAF0H958</accession>
<protein>
    <submittedName>
        <fullName evidence="1">Zeta toxin family protein</fullName>
    </submittedName>
</protein>
<dbReference type="RefSeq" id="WP_137394521.1">
    <property type="nucleotide sequence ID" value="NZ_CP124733.1"/>
</dbReference>
<evidence type="ECO:0000313" key="1">
    <source>
        <dbReference type="EMBL" id="WHA40041.1"/>
    </source>
</evidence>
<dbReference type="Proteomes" id="UP000298664">
    <property type="component" value="Chromosome Circular"/>
</dbReference>
<dbReference type="Gene3D" id="3.40.50.300">
    <property type="entry name" value="P-loop containing nucleotide triphosphate hydrolases"/>
    <property type="match status" value="1"/>
</dbReference>
<dbReference type="AlphaFoldDB" id="A0AAF0H958"/>
<dbReference type="PANTHER" id="PTHR39206:SF1">
    <property type="entry name" value="SLL8004 PROTEIN"/>
    <property type="match status" value="1"/>
</dbReference>
<proteinExistence type="predicted"/>
<dbReference type="SUPFAM" id="SSF52540">
    <property type="entry name" value="P-loop containing nucleoside triphosphate hydrolases"/>
    <property type="match status" value="1"/>
</dbReference>
<reference evidence="1" key="1">
    <citation type="submission" date="2023-05" db="EMBL/GenBank/DDBJ databases">
        <title>Complete genome sequence of Agrobacterium larrymoorei CFBP5477.</title>
        <authorList>
            <person name="Yen H.-C."/>
            <person name="Chou L."/>
            <person name="Lin Y.-C."/>
            <person name="Lai E.-M."/>
            <person name="Kuo C.-H."/>
        </authorList>
    </citation>
    <scope>NUCLEOTIDE SEQUENCE</scope>
    <source>
        <strain evidence="1">CFBP5477</strain>
    </source>
</reference>
<dbReference type="InterPro" id="IPR027417">
    <property type="entry name" value="P-loop_NTPase"/>
</dbReference>
<evidence type="ECO:0000313" key="2">
    <source>
        <dbReference type="Proteomes" id="UP000298664"/>
    </source>
</evidence>
<name>A0AAF0H958_9HYPH</name>
<dbReference type="EMBL" id="CP124733">
    <property type="protein sequence ID" value="WHA40041.1"/>
    <property type="molecule type" value="Genomic_DNA"/>
</dbReference>
<organism evidence="1 2">
    <name type="scientific">Agrobacterium larrymoorei</name>
    <dbReference type="NCBI Taxonomy" id="160699"/>
    <lineage>
        <taxon>Bacteria</taxon>
        <taxon>Pseudomonadati</taxon>
        <taxon>Pseudomonadota</taxon>
        <taxon>Alphaproteobacteria</taxon>
        <taxon>Hyphomicrobiales</taxon>
        <taxon>Rhizobiaceae</taxon>
        <taxon>Rhizobium/Agrobacterium group</taxon>
        <taxon>Agrobacterium</taxon>
    </lineage>
</organism>
<sequence length="203" mass="22703">MKPTCTIIAGPNGSGKSSIYQKLSPPGRFINADEIALSLDANLPSEIRRVKAGRATISLISEMISTMQSFVFETTLSSSHSIETMRIARLAGFHVALVYVVLHDPEQNVERVRFRVATGGHDIPADNIIRRYEKSLRNLPRAVALCDEGVLIDNSEQVPIFLSEFQAGGEFRFNRISERPTELHARLHDILREFHSSRSQSED</sequence>
<dbReference type="PANTHER" id="PTHR39206">
    <property type="entry name" value="SLL8004 PROTEIN"/>
    <property type="match status" value="1"/>
</dbReference>
<dbReference type="Pfam" id="PF13671">
    <property type="entry name" value="AAA_33"/>
    <property type="match status" value="1"/>
</dbReference>